<dbReference type="Proteomes" id="UP000271889">
    <property type="component" value="Unassembled WGS sequence"/>
</dbReference>
<reference evidence="2 3" key="1">
    <citation type="submission" date="2018-11" db="EMBL/GenBank/DDBJ databases">
        <authorList>
            <consortium name="Pathogen Informatics"/>
        </authorList>
    </citation>
    <scope>NUCLEOTIDE SEQUENCE [LARGE SCALE GENOMIC DNA]</scope>
</reference>
<evidence type="ECO:0000313" key="3">
    <source>
        <dbReference type="Proteomes" id="UP000271889"/>
    </source>
</evidence>
<sequence length="329" mass="36948">MEHIWFRNSTIGKLSTNAFFHLTHVSYLYFRDVTFKNIERRAFGKMYSIGHLFMSGVIKVEESESSLFASSSIEELLIEGLKGQLDVAFLLGANIRNAVMRESKFRCENGDEDKVTKAPGSSSSLPSTRKKSSITFNNVTSTVLVPHLLVHFNQIHFHNSSVGSIRANQDLLRDHSCNNVSFNFHKTVVDHIESHAFNGLSVDILNISNSRIEHMSRLAMAGATFDRIQISGTELRVLDELVFADVRVASLEMTGTRINRIPLRAFENSQVGNLTISSCEIKILASKAFNNSRLETLAMKNTIVNNAEPQPFVHLQVGLFAGYLWISFY</sequence>
<evidence type="ECO:0000256" key="1">
    <source>
        <dbReference type="SAM" id="MobiDB-lite"/>
    </source>
</evidence>
<dbReference type="AlphaFoldDB" id="A0A3P7N525"/>
<protein>
    <submittedName>
        <fullName evidence="2">Uncharacterized protein</fullName>
    </submittedName>
</protein>
<accession>A0A3P7N525</accession>
<gene>
    <name evidence="2" type="ORF">CGOC_LOCUS11527</name>
</gene>
<evidence type="ECO:0000313" key="2">
    <source>
        <dbReference type="EMBL" id="VDN30358.1"/>
    </source>
</evidence>
<dbReference type="InterPro" id="IPR026906">
    <property type="entry name" value="LRR_5"/>
</dbReference>
<keyword evidence="3" id="KW-1185">Reference proteome</keyword>
<organism evidence="2 3">
    <name type="scientific">Cylicostephanus goldi</name>
    <name type="common">Nematode worm</name>
    <dbReference type="NCBI Taxonomy" id="71465"/>
    <lineage>
        <taxon>Eukaryota</taxon>
        <taxon>Metazoa</taxon>
        <taxon>Ecdysozoa</taxon>
        <taxon>Nematoda</taxon>
        <taxon>Chromadorea</taxon>
        <taxon>Rhabditida</taxon>
        <taxon>Rhabditina</taxon>
        <taxon>Rhabditomorpha</taxon>
        <taxon>Strongyloidea</taxon>
        <taxon>Strongylidae</taxon>
        <taxon>Cylicostephanus</taxon>
    </lineage>
</organism>
<dbReference type="SUPFAM" id="SSF52058">
    <property type="entry name" value="L domain-like"/>
    <property type="match status" value="1"/>
</dbReference>
<dbReference type="EMBL" id="UYRV01116891">
    <property type="protein sequence ID" value="VDN30358.1"/>
    <property type="molecule type" value="Genomic_DNA"/>
</dbReference>
<dbReference type="OrthoDB" id="6360013at2759"/>
<proteinExistence type="predicted"/>
<dbReference type="InterPro" id="IPR032675">
    <property type="entry name" value="LRR_dom_sf"/>
</dbReference>
<dbReference type="Gene3D" id="3.80.10.10">
    <property type="entry name" value="Ribonuclease Inhibitor"/>
    <property type="match status" value="1"/>
</dbReference>
<name>A0A3P7N525_CYLGO</name>
<dbReference type="Pfam" id="PF13306">
    <property type="entry name" value="LRR_5"/>
    <property type="match status" value="2"/>
</dbReference>
<feature type="region of interest" description="Disordered" evidence="1">
    <location>
        <begin position="110"/>
        <end position="130"/>
    </location>
</feature>